<dbReference type="Proteomes" id="UP000326877">
    <property type="component" value="Unassembled WGS sequence"/>
</dbReference>
<evidence type="ECO:0000256" key="4">
    <source>
        <dbReference type="ARBA" id="ARBA00029454"/>
    </source>
</evidence>
<evidence type="ECO:0000256" key="2">
    <source>
        <dbReference type="ARBA" id="ARBA00022553"/>
    </source>
</evidence>
<reference evidence="6" key="1">
    <citation type="submission" date="2019-04" db="EMBL/GenBank/DDBJ databases">
        <title>Friends and foes A comparative genomics studyof 23 Aspergillus species from section Flavi.</title>
        <authorList>
            <consortium name="DOE Joint Genome Institute"/>
            <person name="Kjaerbolling I."/>
            <person name="Vesth T."/>
            <person name="Frisvad J.C."/>
            <person name="Nybo J.L."/>
            <person name="Theobald S."/>
            <person name="Kildgaard S."/>
            <person name="Isbrandt T."/>
            <person name="Kuo A."/>
            <person name="Sato A."/>
            <person name="Lyhne E.K."/>
            <person name="Kogle M.E."/>
            <person name="Wiebenga A."/>
            <person name="Kun R.S."/>
            <person name="Lubbers R.J."/>
            <person name="Makela M.R."/>
            <person name="Barry K."/>
            <person name="Chovatia M."/>
            <person name="Clum A."/>
            <person name="Daum C."/>
            <person name="Haridas S."/>
            <person name="He G."/>
            <person name="LaButti K."/>
            <person name="Lipzen A."/>
            <person name="Mondo S."/>
            <person name="Riley R."/>
            <person name="Salamov A."/>
            <person name="Simmons B.A."/>
            <person name="Magnuson J.K."/>
            <person name="Henrissat B."/>
            <person name="Mortensen U.H."/>
            <person name="Larsen T.O."/>
            <person name="Devries R.P."/>
            <person name="Grigoriev I.V."/>
            <person name="Machida M."/>
            <person name="Baker S.E."/>
            <person name="Andersen M.R."/>
        </authorList>
    </citation>
    <scope>NUCLEOTIDE SEQUENCE [LARGE SCALE GENOMIC DNA]</scope>
    <source>
        <strain evidence="6">IBT 14317</strain>
    </source>
</reference>
<protein>
    <recommendedName>
        <fullName evidence="5">Carrier domain-containing protein</fullName>
    </recommendedName>
</protein>
<proteinExistence type="inferred from homology"/>
<keyword evidence="1" id="KW-0596">Phosphopantetheine</keyword>
<dbReference type="GO" id="GO:0043041">
    <property type="term" value="P:amino acid activation for nonribosomal peptide biosynthetic process"/>
    <property type="evidence" value="ECO:0007669"/>
    <property type="project" value="TreeGrafter"/>
</dbReference>
<dbReference type="InterPro" id="IPR000873">
    <property type="entry name" value="AMP-dep_synth/lig_dom"/>
</dbReference>
<dbReference type="SUPFAM" id="SSF52777">
    <property type="entry name" value="CoA-dependent acyltransferases"/>
    <property type="match status" value="2"/>
</dbReference>
<keyword evidence="3" id="KW-0436">Ligase</keyword>
<dbReference type="PROSITE" id="PS50075">
    <property type="entry name" value="CARRIER"/>
    <property type="match status" value="1"/>
</dbReference>
<keyword evidence="2" id="KW-0597">Phosphoprotein</keyword>
<dbReference type="Pfam" id="PF00501">
    <property type="entry name" value="AMP-binding"/>
    <property type="match status" value="1"/>
</dbReference>
<dbReference type="AlphaFoldDB" id="A0A5N7C2X8"/>
<dbReference type="InterPro" id="IPR006162">
    <property type="entry name" value="Ppantetheine_attach_site"/>
</dbReference>
<dbReference type="EMBL" id="ML735278">
    <property type="protein sequence ID" value="KAE8388454.1"/>
    <property type="molecule type" value="Genomic_DNA"/>
</dbReference>
<dbReference type="Gene3D" id="1.10.1200.10">
    <property type="entry name" value="ACP-like"/>
    <property type="match status" value="1"/>
</dbReference>
<evidence type="ECO:0000313" key="6">
    <source>
        <dbReference type="EMBL" id="KAE8388454.1"/>
    </source>
</evidence>
<dbReference type="SUPFAM" id="SSF56801">
    <property type="entry name" value="Acetyl-CoA synthetase-like"/>
    <property type="match status" value="1"/>
</dbReference>
<feature type="domain" description="Carrier" evidence="5">
    <location>
        <begin position="596"/>
        <end position="673"/>
    </location>
</feature>
<dbReference type="GO" id="GO:1904091">
    <property type="term" value="F:non-ribosomal peptide synthetase activity"/>
    <property type="evidence" value="ECO:0007669"/>
    <property type="project" value="UniProtKB-ARBA"/>
</dbReference>
<dbReference type="InterPro" id="IPR009081">
    <property type="entry name" value="PP-bd_ACP"/>
</dbReference>
<evidence type="ECO:0000259" key="5">
    <source>
        <dbReference type="PROSITE" id="PS50075"/>
    </source>
</evidence>
<dbReference type="OrthoDB" id="416786at2759"/>
<gene>
    <name evidence="6" type="ORF">BDV23DRAFT_185385</name>
</gene>
<dbReference type="PANTHER" id="PTHR45527">
    <property type="entry name" value="NONRIBOSOMAL PEPTIDE SYNTHETASE"/>
    <property type="match status" value="1"/>
</dbReference>
<name>A0A5N7C2X8_PETAA</name>
<accession>A0A5N7C2X8</accession>
<dbReference type="CDD" id="cd19542">
    <property type="entry name" value="CT_NRPS-like"/>
    <property type="match status" value="1"/>
</dbReference>
<dbReference type="GO" id="GO:0016874">
    <property type="term" value="F:ligase activity"/>
    <property type="evidence" value="ECO:0007669"/>
    <property type="project" value="UniProtKB-KW"/>
</dbReference>
<dbReference type="GO" id="GO:0031177">
    <property type="term" value="F:phosphopantetheine binding"/>
    <property type="evidence" value="ECO:0007669"/>
    <property type="project" value="TreeGrafter"/>
</dbReference>
<dbReference type="Gene3D" id="3.30.300.30">
    <property type="match status" value="1"/>
</dbReference>
<dbReference type="SUPFAM" id="SSF47336">
    <property type="entry name" value="ACP-like"/>
    <property type="match status" value="1"/>
</dbReference>
<sequence length="1138" mass="125765">MIDPEVNYVKSCDSTVDTPVGDFGPQDAARLREWNRSLPPPVNSCVHTQISRQCHETPDSTAIDAWDGTMTYAELERVSSAFAAHLIQIGLGREIIVPLWFDKSRWVVVAMLGVIKAGGAFVLLDASLPLKRIQFIVGEVNASIIVASTQYTARAAELVPQVVVLNDRLFDPTKLSGNDESLNSLPLASPSNAVYVMFTSGSTGQPKGVVIEHSAFTTNSMAYAKSLALTSHCRVLQFASYTFDACMIEIMSTLMVGGCVCIPSNEDRMSRLGEVIADLRVDWLLLTPSVARLLNPAGIPTVRRLVLGGEPLTQSDIEKWKGHVDLFNAYGPTECAAVSTTQAASTLADPQYLSTCLGQGTACITWVTNPDNHEQLMPIGAVGELLIEGPNVGRGYLNGSNRTASAFIDPPQWRQGFLQGTTPGRFYKTGDLVQYATTDGSLKYVGRKDTQVKLAGQRLELGEVEHHIRKYFPRARHVMAAVVPRKDGSDSHREILVVFIDHPEESDEILSPLSPGSALASLASLQAFRQRVLDAISQLRESLPEYMVPSRFIPLSRTPLLPSGKADLQQLRKEAQSLSLDQMNLYGISNREATCSPKSMEEQKLQKIWAEVLEIPADQIGLHDDFFQLGGNSLDAMRMVARARMEGMPGLTVSVVFMFPALSALAKRADARLGERPQDEGYALSAKLDETSHLDLSSLDTTAIVNNGFNPESIVGVYPTTDFQRVYIEPGLKSYFLWKTRSSEPVEPARLTRALQLLVKKHSILRTIFLPHQDGFVHVILDHVDIQLAHHSAGDQQPLDDVCRALCQEDNDALFPIGRPYIQATLVESGVSEEYALIVRLSHAQWDVETLQLFFQQLTDAYNGKSVSPPTLDFPTYMQYRLAQRTTEAYTFWQRYLQDSTITDWTRLGTADGNQNRTLVIAFGAASLPLAQPRGKTMATLVRASWALTLARLTQETDLLFGHTVNGRSLPILGINQTMGCCLNTAPIRVIIQPSWTAQDLLEHVHAQYVHTIDYETLDFSDIVSNCTSWPEQTHFSSVVTHDHLDTVPTIGLDNRPAELQPVHVRVAEDTFRRMTWPVQVMTAAQGSKVTVTILASSHMLSQNRANWLMGKLTEAMVELARIDSMELLNLTPYDDLG</sequence>
<comment type="similarity">
    <text evidence="4">Belongs to the NRP synthetase family.</text>
</comment>
<dbReference type="Gene3D" id="3.30.559.30">
    <property type="entry name" value="Nonribosomal peptide synthetase, condensation domain"/>
    <property type="match status" value="1"/>
</dbReference>
<dbReference type="PANTHER" id="PTHR45527:SF3">
    <property type="entry name" value="SIDEROPHORE SYNTHETASE (EUROFUNG)"/>
    <property type="match status" value="1"/>
</dbReference>
<dbReference type="GO" id="GO:0044550">
    <property type="term" value="P:secondary metabolite biosynthetic process"/>
    <property type="evidence" value="ECO:0007669"/>
    <property type="project" value="TreeGrafter"/>
</dbReference>
<dbReference type="Gene3D" id="3.40.50.980">
    <property type="match status" value="2"/>
</dbReference>
<organism evidence="6">
    <name type="scientific">Petromyces alliaceus</name>
    <name type="common">Aspergillus alliaceus</name>
    <dbReference type="NCBI Taxonomy" id="209559"/>
    <lineage>
        <taxon>Eukaryota</taxon>
        <taxon>Fungi</taxon>
        <taxon>Dikarya</taxon>
        <taxon>Ascomycota</taxon>
        <taxon>Pezizomycotina</taxon>
        <taxon>Eurotiomycetes</taxon>
        <taxon>Eurotiomycetidae</taxon>
        <taxon>Eurotiales</taxon>
        <taxon>Aspergillaceae</taxon>
        <taxon>Aspergillus</taxon>
        <taxon>Aspergillus subgen. Circumdati</taxon>
    </lineage>
</organism>
<dbReference type="Gene3D" id="3.30.559.10">
    <property type="entry name" value="Chloramphenicol acetyltransferase-like domain"/>
    <property type="match status" value="1"/>
</dbReference>
<evidence type="ECO:0000256" key="1">
    <source>
        <dbReference type="ARBA" id="ARBA00022450"/>
    </source>
</evidence>
<dbReference type="GO" id="GO:0005737">
    <property type="term" value="C:cytoplasm"/>
    <property type="evidence" value="ECO:0007669"/>
    <property type="project" value="TreeGrafter"/>
</dbReference>
<dbReference type="InterPro" id="IPR010071">
    <property type="entry name" value="AA_adenyl_dom"/>
</dbReference>
<dbReference type="PROSITE" id="PS00012">
    <property type="entry name" value="PHOSPHOPANTETHEINE"/>
    <property type="match status" value="1"/>
</dbReference>
<dbReference type="InterPro" id="IPR023213">
    <property type="entry name" value="CAT-like_dom_sf"/>
</dbReference>
<dbReference type="Pfam" id="PF00668">
    <property type="entry name" value="Condensation"/>
    <property type="match status" value="1"/>
</dbReference>
<dbReference type="InterPro" id="IPR036736">
    <property type="entry name" value="ACP-like_sf"/>
</dbReference>
<dbReference type="FunFam" id="1.10.1200.10:FF:000005">
    <property type="entry name" value="Nonribosomal peptide synthetase 1"/>
    <property type="match status" value="1"/>
</dbReference>
<dbReference type="InterPro" id="IPR020845">
    <property type="entry name" value="AMP-binding_CS"/>
</dbReference>
<dbReference type="InterPro" id="IPR001242">
    <property type="entry name" value="Condensation_dom"/>
</dbReference>
<dbReference type="FunFam" id="3.40.50.12780:FF:000014">
    <property type="entry name" value="Nonribosomal peptide synthetase 1"/>
    <property type="match status" value="1"/>
</dbReference>
<dbReference type="Pfam" id="PF00550">
    <property type="entry name" value="PP-binding"/>
    <property type="match status" value="1"/>
</dbReference>
<dbReference type="Gene3D" id="2.30.38.10">
    <property type="entry name" value="Luciferase, Domain 3"/>
    <property type="match status" value="1"/>
</dbReference>
<dbReference type="NCBIfam" id="TIGR01733">
    <property type="entry name" value="AA-adenyl-dom"/>
    <property type="match status" value="1"/>
</dbReference>
<dbReference type="FunFam" id="3.30.300.30:FF:000015">
    <property type="entry name" value="Nonribosomal peptide synthase SidD"/>
    <property type="match status" value="1"/>
</dbReference>
<dbReference type="PROSITE" id="PS00455">
    <property type="entry name" value="AMP_BINDING"/>
    <property type="match status" value="1"/>
</dbReference>
<dbReference type="CDD" id="cd05918">
    <property type="entry name" value="A_NRPS_SidN3_like"/>
    <property type="match status" value="1"/>
</dbReference>
<dbReference type="InterPro" id="IPR045851">
    <property type="entry name" value="AMP-bd_C_sf"/>
</dbReference>
<evidence type="ECO:0000256" key="3">
    <source>
        <dbReference type="ARBA" id="ARBA00022598"/>
    </source>
</evidence>